<gene>
    <name evidence="1" type="ORF">HMPREF9970_1661</name>
</gene>
<dbReference type="AlphaFoldDB" id="I0R9N8"/>
<dbReference type="PATRIC" id="fig|1095750.3.peg.848"/>
<organism evidence="1 2">
    <name type="scientific">Lachnoanaerobaculum saburreum F0468</name>
    <dbReference type="NCBI Taxonomy" id="1095750"/>
    <lineage>
        <taxon>Bacteria</taxon>
        <taxon>Bacillati</taxon>
        <taxon>Bacillota</taxon>
        <taxon>Clostridia</taxon>
        <taxon>Lachnospirales</taxon>
        <taxon>Lachnospiraceae</taxon>
        <taxon>Lachnoanaerobaculum</taxon>
    </lineage>
</organism>
<dbReference type="OrthoDB" id="9870418at2"/>
<sequence length="47" mass="5430">MKRLDNVISDDFECEKGGNNMSSWKEDLLKQIVVVVLEYITEGIKNK</sequence>
<keyword evidence="2" id="KW-1185">Reference proteome</keyword>
<evidence type="ECO:0000313" key="1">
    <source>
        <dbReference type="EMBL" id="EIC96396.1"/>
    </source>
</evidence>
<dbReference type="RefSeq" id="WP_008753478.1">
    <property type="nucleotide sequence ID" value="NZ_AJGH01000041.1"/>
</dbReference>
<evidence type="ECO:0000313" key="2">
    <source>
        <dbReference type="Proteomes" id="UP000005039"/>
    </source>
</evidence>
<dbReference type="EMBL" id="AJGH01000041">
    <property type="protein sequence ID" value="EIC96396.1"/>
    <property type="molecule type" value="Genomic_DNA"/>
</dbReference>
<dbReference type="Proteomes" id="UP000005039">
    <property type="component" value="Unassembled WGS sequence"/>
</dbReference>
<reference evidence="1 2" key="1">
    <citation type="submission" date="2012-03" db="EMBL/GenBank/DDBJ databases">
        <authorList>
            <person name="Durkin A.S."/>
            <person name="McCorrison J."/>
            <person name="Torralba M."/>
            <person name="Gillis M."/>
            <person name="Methe B."/>
            <person name="Sutton G."/>
            <person name="Nelson K.E."/>
        </authorList>
    </citation>
    <scope>NUCLEOTIDE SEQUENCE [LARGE SCALE GENOMIC DNA]</scope>
    <source>
        <strain evidence="1 2">F0468</strain>
    </source>
</reference>
<name>I0R9N8_9FIRM</name>
<protein>
    <submittedName>
        <fullName evidence="1">Uncharacterized protein</fullName>
    </submittedName>
</protein>
<proteinExistence type="predicted"/>
<accession>I0R9N8</accession>
<comment type="caution">
    <text evidence="1">The sequence shown here is derived from an EMBL/GenBank/DDBJ whole genome shotgun (WGS) entry which is preliminary data.</text>
</comment>